<dbReference type="Ensembl" id="ENSSPAT00000004417.1">
    <property type="protein sequence ID" value="ENSSPAP00000004328.1"/>
    <property type="gene ID" value="ENSSPAG00000003344.1"/>
</dbReference>
<sequence length="90" mass="10466">QRKAENSETWLIKWSPVCVSPLPSVLVFILITHTSLGETEERQRESLCLFASRLKNSHWCSFDCCTVKHHQGVKSSFLVWIISSELDFKW</sequence>
<evidence type="ECO:0000313" key="1">
    <source>
        <dbReference type="Ensembl" id="ENSSPAP00000004328.1"/>
    </source>
</evidence>
<proteinExistence type="predicted"/>
<protein>
    <submittedName>
        <fullName evidence="1">Uncharacterized protein</fullName>
    </submittedName>
</protein>
<organism evidence="1">
    <name type="scientific">Stegastes partitus</name>
    <name type="common">bicolor damselfish</name>
    <dbReference type="NCBI Taxonomy" id="144197"/>
    <lineage>
        <taxon>Eukaryota</taxon>
        <taxon>Metazoa</taxon>
        <taxon>Chordata</taxon>
        <taxon>Craniata</taxon>
        <taxon>Vertebrata</taxon>
        <taxon>Euteleostomi</taxon>
        <taxon>Actinopterygii</taxon>
        <taxon>Neopterygii</taxon>
        <taxon>Teleostei</taxon>
        <taxon>Neoteleostei</taxon>
        <taxon>Acanthomorphata</taxon>
        <taxon>Ovalentaria</taxon>
        <taxon>Pomacentridae</taxon>
        <taxon>Stegastes</taxon>
    </lineage>
</organism>
<name>A0A3B4Z6F0_9TELE</name>
<dbReference type="AlphaFoldDB" id="A0A3B4Z6F0"/>
<reference evidence="1" key="1">
    <citation type="submission" date="2023-09" db="UniProtKB">
        <authorList>
            <consortium name="Ensembl"/>
        </authorList>
    </citation>
    <scope>IDENTIFICATION</scope>
</reference>
<accession>A0A3B4Z6F0</accession>